<feature type="domain" description="DUF4384" evidence="2">
    <location>
        <begin position="28"/>
        <end position="106"/>
    </location>
</feature>
<dbReference type="Proteomes" id="UP000051373">
    <property type="component" value="Unassembled WGS sequence"/>
</dbReference>
<dbReference type="PANTHER" id="PTHR36194:SF1">
    <property type="entry name" value="S-LAYER-LIKE PROTEIN"/>
    <property type="match status" value="1"/>
</dbReference>
<dbReference type="PANTHER" id="PTHR36194">
    <property type="entry name" value="S-LAYER-LIKE PROTEIN"/>
    <property type="match status" value="1"/>
</dbReference>
<evidence type="ECO:0000313" key="3">
    <source>
        <dbReference type="EMBL" id="KPK62917.1"/>
    </source>
</evidence>
<dbReference type="STRING" id="1703779.AMJ83_09155"/>
<dbReference type="Pfam" id="PF08308">
    <property type="entry name" value="PEGA"/>
    <property type="match status" value="1"/>
</dbReference>
<feature type="domain" description="PEGA" evidence="1">
    <location>
        <begin position="135"/>
        <end position="203"/>
    </location>
</feature>
<dbReference type="InterPro" id="IPR025493">
    <property type="entry name" value="DUF4384"/>
</dbReference>
<comment type="caution">
    <text evidence="3">The sequence shown here is derived from an EMBL/GenBank/DDBJ whole genome shotgun (WGS) entry which is preliminary data.</text>
</comment>
<evidence type="ECO:0000259" key="2">
    <source>
        <dbReference type="Pfam" id="PF14326"/>
    </source>
</evidence>
<evidence type="ECO:0000313" key="4">
    <source>
        <dbReference type="Proteomes" id="UP000051373"/>
    </source>
</evidence>
<dbReference type="EMBL" id="LJUJ01000022">
    <property type="protein sequence ID" value="KPK62917.1"/>
    <property type="molecule type" value="Genomic_DNA"/>
</dbReference>
<proteinExistence type="predicted"/>
<accession>A0A0S8FQD6</accession>
<protein>
    <recommendedName>
        <fullName evidence="5">DUF4384 domain-containing protein</fullName>
    </recommendedName>
</protein>
<organism evidence="3 4">
    <name type="scientific">candidate division WOR_3 bacterium SM23_42</name>
    <dbReference type="NCBI Taxonomy" id="1703779"/>
    <lineage>
        <taxon>Bacteria</taxon>
        <taxon>Bacteria division WOR-3</taxon>
    </lineage>
</organism>
<dbReference type="InterPro" id="IPR013229">
    <property type="entry name" value="PEGA"/>
</dbReference>
<sequence length="206" mass="22994">MSLVILLSLIAASNPLEVSLWVDRQDRVYHPGDNLFIYFSASQDCYVALYDIEQGGGVSRVFPPENEDGWIRGGQTYQIPAQSADYDYIVSGPEGVETMIAMASPERLPALNDEGPDIVTEMIEIEIKELEPAELIIVSTPDKCRIYITEAESGLREYVGKTPRGIVLRPGEYFVEIKKVGYRPLERSVSLVGGENRKVFVRLSGY</sequence>
<evidence type="ECO:0000259" key="1">
    <source>
        <dbReference type="Pfam" id="PF08308"/>
    </source>
</evidence>
<name>A0A0S8FQD6_UNCW3</name>
<dbReference type="Pfam" id="PF14326">
    <property type="entry name" value="DUF4384"/>
    <property type="match status" value="1"/>
</dbReference>
<evidence type="ECO:0008006" key="5">
    <source>
        <dbReference type="Google" id="ProtNLM"/>
    </source>
</evidence>
<dbReference type="AlphaFoldDB" id="A0A0S8FQD6"/>
<gene>
    <name evidence="3" type="ORF">AMJ83_09155</name>
</gene>
<reference evidence="3 4" key="1">
    <citation type="journal article" date="2015" name="Microbiome">
        <title>Genomic resolution of linkages in carbon, nitrogen, and sulfur cycling among widespread estuary sediment bacteria.</title>
        <authorList>
            <person name="Baker B.J."/>
            <person name="Lazar C.S."/>
            <person name="Teske A.P."/>
            <person name="Dick G.J."/>
        </authorList>
    </citation>
    <scope>NUCLEOTIDE SEQUENCE [LARGE SCALE GENOMIC DNA]</scope>
    <source>
        <strain evidence="3">SM23_42</strain>
    </source>
</reference>